<dbReference type="AlphaFoldDB" id="A0A090EIU5"/>
<dbReference type="EMBL" id="CCNB01000005">
    <property type="protein sequence ID" value="CDX30482.1"/>
    <property type="molecule type" value="Genomic_DNA"/>
</dbReference>
<accession>A0A090EIU5</accession>
<protein>
    <submittedName>
        <fullName evidence="1">Uncharacterized protein</fullName>
    </submittedName>
</protein>
<gene>
    <name evidence="1" type="ORF">MPLDJ20_130048</name>
</gene>
<evidence type="ECO:0000313" key="1">
    <source>
        <dbReference type="EMBL" id="CDX30482.1"/>
    </source>
</evidence>
<evidence type="ECO:0000313" key="2">
    <source>
        <dbReference type="Proteomes" id="UP000046373"/>
    </source>
</evidence>
<sequence>MAVRSLRFAIGLAKLSPQLHQELSVAAAHSGRIGYATHSIAKMAARISPIFFDTPSPEQCNGDLLTGCYRRLAVQSLEHETQTLRAESKRLPGGRYP</sequence>
<reference evidence="1 2" key="1">
    <citation type="submission" date="2014-08" db="EMBL/GenBank/DDBJ databases">
        <authorList>
            <person name="Moulin Lionel"/>
        </authorList>
    </citation>
    <scope>NUCLEOTIDE SEQUENCE [LARGE SCALE GENOMIC DNA]</scope>
</reference>
<dbReference type="Proteomes" id="UP000046373">
    <property type="component" value="Unassembled WGS sequence"/>
</dbReference>
<name>A0A090EIU5_MESPL</name>
<organism evidence="1 2">
    <name type="scientific">Mesorhizobium plurifarium</name>
    <dbReference type="NCBI Taxonomy" id="69974"/>
    <lineage>
        <taxon>Bacteria</taxon>
        <taxon>Pseudomonadati</taxon>
        <taxon>Pseudomonadota</taxon>
        <taxon>Alphaproteobacteria</taxon>
        <taxon>Hyphomicrobiales</taxon>
        <taxon>Phyllobacteriaceae</taxon>
        <taxon>Mesorhizobium</taxon>
    </lineage>
</organism>
<dbReference type="GeneID" id="31888861"/>
<proteinExistence type="predicted"/>